<evidence type="ECO:0000313" key="3">
    <source>
        <dbReference type="EMBL" id="GAA5512523.1"/>
    </source>
</evidence>
<sequence length="307" mass="32144">MDATPLFQDSGERQYQVVPLAEIEPPELRGARNSIGPSVTEFGILTPLELYPAPEGSPYRYRVSAGSRRFHTARDVGLTEVPAFVSSSAGSAADITGIENLGRSNNPVAEALALREKLNQGYNLKAVADLWGAPLGTLKKRARLLELPEWVLDLVGERVAAGVVEQIAALNEPYRTQAVGALQAKVAGDPGAKFTADDLKGARVAQQGDLGDVLSAALQDAPAPLIEVDVVTDLASRVAAMARHEGVDLGALTQALLDLARDGTAPEEPAASPTVEAAPEPAPPEVPAPPALNRPPNRVRATRSGAA</sequence>
<protein>
    <recommendedName>
        <fullName evidence="2">ParB-like N-terminal domain-containing protein</fullName>
    </recommendedName>
</protein>
<evidence type="ECO:0000259" key="2">
    <source>
        <dbReference type="Pfam" id="PF02195"/>
    </source>
</evidence>
<dbReference type="Pfam" id="PF02195">
    <property type="entry name" value="ParB_N"/>
    <property type="match status" value="1"/>
</dbReference>
<evidence type="ECO:0000313" key="4">
    <source>
        <dbReference type="Proteomes" id="UP001401887"/>
    </source>
</evidence>
<reference evidence="3 4" key="1">
    <citation type="submission" date="2024-02" db="EMBL/GenBank/DDBJ databases">
        <title>Deinococcus carri NBRC 110142.</title>
        <authorList>
            <person name="Ichikawa N."/>
            <person name="Katano-Makiyama Y."/>
            <person name="Hidaka K."/>
        </authorList>
    </citation>
    <scope>NUCLEOTIDE SEQUENCE [LARGE SCALE GENOMIC DNA]</scope>
    <source>
        <strain evidence="3 4">NBRC 110142</strain>
    </source>
</reference>
<dbReference type="SUPFAM" id="SSF109709">
    <property type="entry name" value="KorB DNA-binding domain-like"/>
    <property type="match status" value="1"/>
</dbReference>
<organism evidence="3 4">
    <name type="scientific">Deinococcus carri</name>
    <dbReference type="NCBI Taxonomy" id="1211323"/>
    <lineage>
        <taxon>Bacteria</taxon>
        <taxon>Thermotogati</taxon>
        <taxon>Deinococcota</taxon>
        <taxon>Deinococci</taxon>
        <taxon>Deinococcales</taxon>
        <taxon>Deinococcaceae</taxon>
        <taxon>Deinococcus</taxon>
    </lineage>
</organism>
<dbReference type="RefSeq" id="WP_345462519.1">
    <property type="nucleotide sequence ID" value="NZ_BAABRP010000002.1"/>
</dbReference>
<accession>A0ABP9W7J4</accession>
<dbReference type="PANTHER" id="PTHR33375:SF1">
    <property type="entry name" value="CHROMOSOME-PARTITIONING PROTEIN PARB-RELATED"/>
    <property type="match status" value="1"/>
</dbReference>
<dbReference type="Gene3D" id="3.90.1530.30">
    <property type="match status" value="1"/>
</dbReference>
<dbReference type="SUPFAM" id="SSF110849">
    <property type="entry name" value="ParB/Sulfiredoxin"/>
    <property type="match status" value="1"/>
</dbReference>
<evidence type="ECO:0000256" key="1">
    <source>
        <dbReference type="SAM" id="MobiDB-lite"/>
    </source>
</evidence>
<gene>
    <name evidence="3" type="ORF">Dcar01_01237</name>
</gene>
<dbReference type="InterPro" id="IPR050336">
    <property type="entry name" value="Chromosome_partition/occlusion"/>
</dbReference>
<dbReference type="Gene3D" id="1.10.10.2830">
    <property type="match status" value="1"/>
</dbReference>
<feature type="domain" description="ParB-like N-terminal" evidence="2">
    <location>
        <begin position="37"/>
        <end position="101"/>
    </location>
</feature>
<dbReference type="PANTHER" id="PTHR33375">
    <property type="entry name" value="CHROMOSOME-PARTITIONING PROTEIN PARB-RELATED"/>
    <property type="match status" value="1"/>
</dbReference>
<dbReference type="InterPro" id="IPR003115">
    <property type="entry name" value="ParB_N"/>
</dbReference>
<feature type="compositionally biased region" description="Low complexity" evidence="1">
    <location>
        <begin position="266"/>
        <end position="279"/>
    </location>
</feature>
<feature type="region of interest" description="Disordered" evidence="1">
    <location>
        <begin position="262"/>
        <end position="307"/>
    </location>
</feature>
<dbReference type="InterPro" id="IPR036086">
    <property type="entry name" value="ParB/Sulfiredoxin_sf"/>
</dbReference>
<name>A0ABP9W7J4_9DEIO</name>
<dbReference type="EMBL" id="BAABRP010000002">
    <property type="protein sequence ID" value="GAA5512523.1"/>
    <property type="molecule type" value="Genomic_DNA"/>
</dbReference>
<dbReference type="Proteomes" id="UP001401887">
    <property type="component" value="Unassembled WGS sequence"/>
</dbReference>
<proteinExistence type="predicted"/>
<feature type="compositionally biased region" description="Pro residues" evidence="1">
    <location>
        <begin position="280"/>
        <end position="293"/>
    </location>
</feature>
<comment type="caution">
    <text evidence="3">The sequence shown here is derived from an EMBL/GenBank/DDBJ whole genome shotgun (WGS) entry which is preliminary data.</text>
</comment>
<keyword evidence="4" id="KW-1185">Reference proteome</keyword>